<feature type="domain" description="F-box" evidence="1">
    <location>
        <begin position="1"/>
        <end position="48"/>
    </location>
</feature>
<dbReference type="AlphaFoldDB" id="A0A165I916"/>
<protein>
    <recommendedName>
        <fullName evidence="1">F-box domain-containing protein</fullName>
    </recommendedName>
</protein>
<reference evidence="2 3" key="1">
    <citation type="journal article" date="2016" name="Mol. Biol. Evol.">
        <title>Comparative Genomics of Early-Diverging Mushroom-Forming Fungi Provides Insights into the Origins of Lignocellulose Decay Capabilities.</title>
        <authorList>
            <person name="Nagy L.G."/>
            <person name="Riley R."/>
            <person name="Tritt A."/>
            <person name="Adam C."/>
            <person name="Daum C."/>
            <person name="Floudas D."/>
            <person name="Sun H."/>
            <person name="Yadav J.S."/>
            <person name="Pangilinan J."/>
            <person name="Larsson K.H."/>
            <person name="Matsuura K."/>
            <person name="Barry K."/>
            <person name="Labutti K."/>
            <person name="Kuo R."/>
            <person name="Ohm R.A."/>
            <person name="Bhattacharya S.S."/>
            <person name="Shirouzu T."/>
            <person name="Yoshinaga Y."/>
            <person name="Martin F.M."/>
            <person name="Grigoriev I.V."/>
            <person name="Hibbett D.S."/>
        </authorList>
    </citation>
    <scope>NUCLEOTIDE SEQUENCE [LARGE SCALE GENOMIC DNA]</scope>
    <source>
        <strain evidence="2 3">HHB12029</strain>
    </source>
</reference>
<accession>A0A165I916</accession>
<organism evidence="2 3">
    <name type="scientific">Exidia glandulosa HHB12029</name>
    <dbReference type="NCBI Taxonomy" id="1314781"/>
    <lineage>
        <taxon>Eukaryota</taxon>
        <taxon>Fungi</taxon>
        <taxon>Dikarya</taxon>
        <taxon>Basidiomycota</taxon>
        <taxon>Agaricomycotina</taxon>
        <taxon>Agaricomycetes</taxon>
        <taxon>Auriculariales</taxon>
        <taxon>Exidiaceae</taxon>
        <taxon>Exidia</taxon>
    </lineage>
</organism>
<dbReference type="STRING" id="1314781.A0A165I916"/>
<sequence>MPSLLTLPPEILDAIFMLFDDLATFLAMASSCKRFYDIYNHPHMFFILRHVLRDALGGKGVLAASLRTLGVEAIIPKYTLADADQVLNDVQALKEDKTGMPTTLKEYKIHFHRARVVQQLEVLYSRSRKDRFTRTTSRLTPKESERFRLALHRLWLLGLYTRTTGVVQDLCMNADTRVPLFYSRYSAQDVYDIHDVLDWLDEQVDECLLLKDMRRFPGFYRFKSLFAGPCNVLKACLEPEKAEDHLRCELHLSRDAWKDDVRLVFISRALLSTTRMRELQPIIVLPDEPGLVCWGCDARPGHRLWNAANWDYPPCSLRPEMVLDLLPGYLKNNCYERTLLAHYLGITDSFGATFLRDDPHWRQTDALAANLLATTTTHMNAAQILQAMCDLPFLANAEHRSYLQNSALSGVTNADLLCGRCLIDLVKDRLWVFWLDVKLHATPMEEKQNCPHGYNCTLQAVEPEHAYGLNHVCPDT</sequence>
<dbReference type="PROSITE" id="PS50181">
    <property type="entry name" value="FBOX"/>
    <property type="match status" value="1"/>
</dbReference>
<evidence type="ECO:0000259" key="1">
    <source>
        <dbReference type="PROSITE" id="PS50181"/>
    </source>
</evidence>
<name>A0A165I916_EXIGL</name>
<keyword evidence="3" id="KW-1185">Reference proteome</keyword>
<dbReference type="InParanoid" id="A0A165I916"/>
<gene>
    <name evidence="2" type="ORF">EXIGLDRAFT_55822</name>
</gene>
<dbReference type="EMBL" id="KV425996">
    <property type="protein sequence ID" value="KZV93072.1"/>
    <property type="molecule type" value="Genomic_DNA"/>
</dbReference>
<dbReference type="InterPro" id="IPR001810">
    <property type="entry name" value="F-box_dom"/>
</dbReference>
<evidence type="ECO:0000313" key="3">
    <source>
        <dbReference type="Proteomes" id="UP000077266"/>
    </source>
</evidence>
<dbReference type="OrthoDB" id="2745518at2759"/>
<evidence type="ECO:0000313" key="2">
    <source>
        <dbReference type="EMBL" id="KZV93072.1"/>
    </source>
</evidence>
<proteinExistence type="predicted"/>
<dbReference type="Proteomes" id="UP000077266">
    <property type="component" value="Unassembled WGS sequence"/>
</dbReference>